<feature type="domain" description="Glycosyltransferase 2-like" evidence="3">
    <location>
        <begin position="12"/>
        <end position="142"/>
    </location>
</feature>
<evidence type="ECO:0000256" key="1">
    <source>
        <dbReference type="ARBA" id="ARBA00022676"/>
    </source>
</evidence>
<keyword evidence="1 4" id="KW-0328">Glycosyltransferase</keyword>
<dbReference type="HOGENOM" id="CLU_764720_0_0_11"/>
<reference evidence="4 5" key="1">
    <citation type="submission" date="2010-12" db="EMBL/GenBank/DDBJ databases">
        <authorList>
            <person name="Muzny D."/>
            <person name="Qin X."/>
            <person name="Buhay C."/>
            <person name="Dugan-Rocha S."/>
            <person name="Ding Y."/>
            <person name="Chen G."/>
            <person name="Hawes A."/>
            <person name="Holder M."/>
            <person name="Jhangiani S."/>
            <person name="Johnson A."/>
            <person name="Khan Z."/>
            <person name="Li Z."/>
            <person name="Liu W."/>
            <person name="Liu X."/>
            <person name="Perez L."/>
            <person name="Shen H."/>
            <person name="Wang Q."/>
            <person name="Watt J."/>
            <person name="Xi L."/>
            <person name="Xin Y."/>
            <person name="Zhou J."/>
            <person name="Deng J."/>
            <person name="Jiang H."/>
            <person name="Liu Y."/>
            <person name="Qu J."/>
            <person name="Song X.-Z."/>
            <person name="Zhang L."/>
            <person name="Villasana D."/>
            <person name="Johnson A."/>
            <person name="Liu J."/>
            <person name="Liyanage D."/>
            <person name="Lorensuhewa L."/>
            <person name="Robinson T."/>
            <person name="Song A."/>
            <person name="Song B.-B."/>
            <person name="Dinh H."/>
            <person name="Thornton R."/>
            <person name="Coyle M."/>
            <person name="Francisco L."/>
            <person name="Jackson L."/>
            <person name="Javaid M."/>
            <person name="Korchina V."/>
            <person name="Kovar C."/>
            <person name="Mata R."/>
            <person name="Mathew T."/>
            <person name="Ngo R."/>
            <person name="Nguyen L."/>
            <person name="Nguyen N."/>
            <person name="Okwuonu G."/>
            <person name="Ongeri F."/>
            <person name="Pham C."/>
            <person name="Simmons D."/>
            <person name="Wilczek-Boney K."/>
            <person name="Hale W."/>
            <person name="Jakkamsetti A."/>
            <person name="Pham P."/>
            <person name="Ruth R."/>
            <person name="San Lucas F."/>
            <person name="Warren J."/>
            <person name="Zhang J."/>
            <person name="Zhao Z."/>
            <person name="Zhou C."/>
            <person name="Zhu D."/>
            <person name="Lee S."/>
            <person name="Bess C."/>
            <person name="Blankenburg K."/>
            <person name="Forbes L."/>
            <person name="Fu Q."/>
            <person name="Gubbala S."/>
            <person name="Hirani K."/>
            <person name="Jayaseelan J.C."/>
            <person name="Lara F."/>
            <person name="Munidasa M."/>
            <person name="Palculict T."/>
            <person name="Patil S."/>
            <person name="Pu L.-L."/>
            <person name="Saada N."/>
            <person name="Tang L."/>
            <person name="Weissenberger G."/>
            <person name="Zhu Y."/>
            <person name="Hemphill L."/>
            <person name="Shang Y."/>
            <person name="Youmans B."/>
            <person name="Ayvaz T."/>
            <person name="Ross M."/>
            <person name="Santibanez J."/>
            <person name="Aqrawi P."/>
            <person name="Gross S."/>
            <person name="Joshi V."/>
            <person name="Fowler G."/>
            <person name="Nazareth L."/>
            <person name="Reid J."/>
            <person name="Worley K."/>
            <person name="Petrosino J."/>
            <person name="Highlander S."/>
            <person name="Gibbs R."/>
        </authorList>
    </citation>
    <scope>NUCLEOTIDE SEQUENCE [LARGE SCALE GENOMIC DNA]</scope>
    <source>
        <strain evidence="4 5">DSM 10105</strain>
    </source>
</reference>
<dbReference type="PANTHER" id="PTHR22916:SF51">
    <property type="entry name" value="GLYCOSYLTRANSFERASE EPSH-RELATED"/>
    <property type="match status" value="1"/>
</dbReference>
<organism evidence="4 5">
    <name type="scientific">Parascardovia denticolens DSM 10105 = JCM 12538</name>
    <dbReference type="NCBI Taxonomy" id="864564"/>
    <lineage>
        <taxon>Bacteria</taxon>
        <taxon>Bacillati</taxon>
        <taxon>Actinomycetota</taxon>
        <taxon>Actinomycetes</taxon>
        <taxon>Bifidobacteriales</taxon>
        <taxon>Bifidobacteriaceae</taxon>
        <taxon>Parascardovia</taxon>
    </lineage>
</organism>
<dbReference type="SUPFAM" id="SSF53448">
    <property type="entry name" value="Nucleotide-diphospho-sugar transferases"/>
    <property type="match status" value="1"/>
</dbReference>
<dbReference type="KEGG" id="pdo:PSDT_0214"/>
<dbReference type="RefSeq" id="WP_006289559.1">
    <property type="nucleotide sequence ID" value="NZ_AP012333.1"/>
</dbReference>
<dbReference type="InterPro" id="IPR029044">
    <property type="entry name" value="Nucleotide-diphossugar_trans"/>
</dbReference>
<protein>
    <submittedName>
        <fullName evidence="4">Glycosyltransferase, group 2 family protein</fullName>
        <ecNumber evidence="4">2.4.-.-</ecNumber>
    </submittedName>
</protein>
<evidence type="ECO:0000259" key="3">
    <source>
        <dbReference type="Pfam" id="PF00535"/>
    </source>
</evidence>
<accession>E6K1Z0</accession>
<dbReference type="Proteomes" id="UP000004946">
    <property type="component" value="Chromosome"/>
</dbReference>
<gene>
    <name evidence="4" type="ORF">HMPREF0620_1463</name>
</gene>
<dbReference type="PANTHER" id="PTHR22916">
    <property type="entry name" value="GLYCOSYLTRANSFERASE"/>
    <property type="match status" value="1"/>
</dbReference>
<dbReference type="Pfam" id="PF00535">
    <property type="entry name" value="Glycos_transf_2"/>
    <property type="match status" value="1"/>
</dbReference>
<evidence type="ECO:0000256" key="2">
    <source>
        <dbReference type="ARBA" id="ARBA00022679"/>
    </source>
</evidence>
<dbReference type="Gene3D" id="3.90.550.10">
    <property type="entry name" value="Spore Coat Polysaccharide Biosynthesis Protein SpsA, Chain A"/>
    <property type="match status" value="1"/>
</dbReference>
<sequence>MTATTSDHPLVSIITPVYNTPKELFLACKNSVLNQTLTDFEWLLLDDGSDDDTVAMLDEAGHEDPRIHVYHLPRGGVSKARNFGLDTCRGRYITFVDADDTVEPIFLEHASQALRGNNADIAIGRLAHSSLGESKPQLPSNLVSREKALSGSELSSFLRFTISGTPLKGHTRSDYFGIRPHPIAPRLYSSNLIKDERFSEKMSLAEDGLFGSITIQNAHTVVIVDEVWYWYIQSAGSTTKHLDLRNVIHQFESFNIYCESGERFGWDASDLGMRMYSELNYRWGNNSLKLSNCFLRNCLSAIFRIKSFRLLRRIRLSEYNLSARGFLVCLAAKYQNATLLTLIFKVSSKIHSQKSHAGLAGV</sequence>
<keyword evidence="2 4" id="KW-0808">Transferase</keyword>
<evidence type="ECO:0000313" key="5">
    <source>
        <dbReference type="Proteomes" id="UP000004946"/>
    </source>
</evidence>
<comment type="caution">
    <text evidence="4">The sequence shown here is derived from an EMBL/GenBank/DDBJ whole genome shotgun (WGS) entry which is preliminary data.</text>
</comment>
<dbReference type="AlphaFoldDB" id="E6K1Z0"/>
<dbReference type="InterPro" id="IPR001173">
    <property type="entry name" value="Glyco_trans_2-like"/>
</dbReference>
<name>E6K1Z0_PARDN</name>
<proteinExistence type="predicted"/>
<evidence type="ECO:0000313" key="4">
    <source>
        <dbReference type="EMBL" id="EFT82778.1"/>
    </source>
</evidence>
<dbReference type="EC" id="2.4.-.-" evidence="4"/>
<keyword evidence="5" id="KW-1185">Reference proteome</keyword>
<dbReference type="GO" id="GO:0016757">
    <property type="term" value="F:glycosyltransferase activity"/>
    <property type="evidence" value="ECO:0007669"/>
    <property type="project" value="UniProtKB-KW"/>
</dbReference>
<dbReference type="EMBL" id="AEON01000002">
    <property type="protein sequence ID" value="EFT82778.1"/>
    <property type="molecule type" value="Genomic_DNA"/>
</dbReference>
<dbReference type="eggNOG" id="COG0463">
    <property type="taxonomic scope" value="Bacteria"/>
</dbReference>
<dbReference type="PATRIC" id="fig|864564.6.peg.239"/>